<evidence type="ECO:0000256" key="2">
    <source>
        <dbReference type="SAM" id="SignalP"/>
    </source>
</evidence>
<dbReference type="OrthoDB" id="9631090at2759"/>
<proteinExistence type="predicted"/>
<reference evidence="3 4" key="1">
    <citation type="submission" date="2019-05" db="EMBL/GenBank/DDBJ databases">
        <title>A Chromosome-scale Meerkat (S. suricatta) Genome Assembly.</title>
        <authorList>
            <person name="Dudchenko O."/>
            <person name="Lieberman Aiden E."/>
            <person name="Tung J."/>
            <person name="Barreiro L.B."/>
            <person name="Clutton-Brock T.H."/>
        </authorList>
    </citation>
    <scope>NUCLEOTIDE SEQUENCE [LARGE SCALE GENOMIC DNA]</scope>
</reference>
<feature type="region of interest" description="Disordered" evidence="1">
    <location>
        <begin position="71"/>
        <end position="121"/>
    </location>
</feature>
<dbReference type="OMA" id="NASRKCC"/>
<dbReference type="CTD" id="400830"/>
<feature type="compositionally biased region" description="Basic residues" evidence="1">
    <location>
        <begin position="71"/>
        <end position="82"/>
    </location>
</feature>
<evidence type="ECO:0000313" key="4">
    <source>
        <dbReference type="Proteomes" id="UP000472268"/>
    </source>
</evidence>
<gene>
    <name evidence="3" type="primary">DEFB132</name>
</gene>
<organism evidence="3 4">
    <name type="scientific">Suricata suricatta</name>
    <name type="common">Meerkat</name>
    <dbReference type="NCBI Taxonomy" id="37032"/>
    <lineage>
        <taxon>Eukaryota</taxon>
        <taxon>Metazoa</taxon>
        <taxon>Chordata</taxon>
        <taxon>Craniata</taxon>
        <taxon>Vertebrata</taxon>
        <taxon>Euteleostomi</taxon>
        <taxon>Mammalia</taxon>
        <taxon>Eutheria</taxon>
        <taxon>Laurasiatheria</taxon>
        <taxon>Carnivora</taxon>
        <taxon>Feliformia</taxon>
        <taxon>Herpestidae</taxon>
        <taxon>Suricata</taxon>
    </lineage>
</organism>
<feature type="signal peptide" evidence="2">
    <location>
        <begin position="1"/>
        <end position="20"/>
    </location>
</feature>
<feature type="compositionally biased region" description="Polar residues" evidence="1">
    <location>
        <begin position="111"/>
        <end position="121"/>
    </location>
</feature>
<evidence type="ECO:0008006" key="5">
    <source>
        <dbReference type="Google" id="ProtNLM"/>
    </source>
</evidence>
<evidence type="ECO:0000313" key="3">
    <source>
        <dbReference type="Ensembl" id="ENSSSUP00005023353.1"/>
    </source>
</evidence>
<keyword evidence="2" id="KW-0732">Signal</keyword>
<dbReference type="RefSeq" id="XP_029771809.1">
    <property type="nucleotide sequence ID" value="XM_029915949.1"/>
</dbReference>
<dbReference type="GeneID" id="115273065"/>
<feature type="compositionally biased region" description="Pro residues" evidence="1">
    <location>
        <begin position="91"/>
        <end position="102"/>
    </location>
</feature>
<protein>
    <recommendedName>
        <fullName evidence="5">Beta-defensin</fullName>
    </recommendedName>
</protein>
<dbReference type="Proteomes" id="UP000472268">
    <property type="component" value="Chromosome 12"/>
</dbReference>
<feature type="chain" id="PRO_5025482291" description="Beta-defensin" evidence="2">
    <location>
        <begin position="21"/>
        <end position="121"/>
    </location>
</feature>
<dbReference type="Ensembl" id="ENSSSUT00005026746.1">
    <property type="protein sequence ID" value="ENSSSUP00005023353.1"/>
    <property type="gene ID" value="ENSSSUG00005015236.1"/>
</dbReference>
<name>A0A673UCU5_SURSU</name>
<sequence length="121" mass="13040">MNLLFLVFASLGFLGTPASGGGSGCGRKFPGYCRLHCSSLERPTFMCNRSKQCCVRDLVKPVMPPPIHRARKLCRTATKRQREKQPTATAPRPPSATPPQPRGMPLRPTSPGVQSTAAAPP</sequence>
<accession>A0A673UCU5</accession>
<evidence type="ECO:0000256" key="1">
    <source>
        <dbReference type="SAM" id="MobiDB-lite"/>
    </source>
</evidence>
<reference evidence="3" key="2">
    <citation type="submission" date="2025-08" db="UniProtKB">
        <authorList>
            <consortium name="Ensembl"/>
        </authorList>
    </citation>
    <scope>IDENTIFICATION</scope>
</reference>
<reference evidence="3" key="3">
    <citation type="submission" date="2025-09" db="UniProtKB">
        <authorList>
            <consortium name="Ensembl"/>
        </authorList>
    </citation>
    <scope>IDENTIFICATION</scope>
</reference>
<dbReference type="AlphaFoldDB" id="A0A673UCU5"/>
<keyword evidence="4" id="KW-1185">Reference proteome</keyword>